<proteinExistence type="predicted"/>
<keyword evidence="2" id="KW-1185">Reference proteome</keyword>
<name>A0A286QP45_9CAUD</name>
<dbReference type="EMBL" id="KY705266">
    <property type="protein sequence ID" value="ARU13689.1"/>
    <property type="molecule type" value="Genomic_DNA"/>
</dbReference>
<evidence type="ECO:0000313" key="1">
    <source>
        <dbReference type="EMBL" id="ARU13689.1"/>
    </source>
</evidence>
<accession>A0A286QP45</accession>
<gene>
    <name evidence="1" type="ORF">P7152_25</name>
</gene>
<sequence>MRESLSKTQLLTVFINIVAFILKKANKKLPSERICAYAWEAIDIGILYQKGWS</sequence>
<dbReference type="Proteomes" id="UP000224443">
    <property type="component" value="Segment"/>
</dbReference>
<reference evidence="1 2" key="1">
    <citation type="journal article" date="2017" name="Front. Microbiol.">
        <title>Global Survey and Genome Exploration of Bacteriophages Infecting the Lactic Acid Bacterium Streptococcus thermophilus.</title>
        <authorList>
            <person name="McDonnell B."/>
            <person name="Mahony J."/>
            <person name="Hanemaaijer L."/>
            <person name="Neve H."/>
            <person name="Noben J.-P."/>
            <person name="Lugli G.A."/>
            <person name="Ventura M."/>
            <person name="Kouwen T.R."/>
            <person name="van Sinderen D."/>
        </authorList>
    </citation>
    <scope>NUCLEOTIDE SEQUENCE [LARGE SCALE GENOMIC DNA]</scope>
</reference>
<organism evidence="1 2">
    <name type="scientific">Streptococcus phage P7152</name>
    <dbReference type="NCBI Taxonomy" id="1971425"/>
    <lineage>
        <taxon>Viruses</taxon>
        <taxon>Duplodnaviria</taxon>
        <taxon>Heunggongvirae</taxon>
        <taxon>Uroviricota</taxon>
        <taxon>Caudoviricetes</taxon>
        <taxon>Aliceevansviridae</taxon>
        <taxon>Moineauvirus</taxon>
        <taxon>Moineauvirus P7152</taxon>
    </lineage>
</organism>
<protein>
    <submittedName>
        <fullName evidence="1">Uncharacterized protein</fullName>
    </submittedName>
</protein>
<evidence type="ECO:0000313" key="2">
    <source>
        <dbReference type="Proteomes" id="UP000224443"/>
    </source>
</evidence>